<comment type="similarity">
    <text evidence="1">Belongs to the Mu gp47/PBSX XkdT family.</text>
</comment>
<accession>A0A0P8YFD9</accession>
<evidence type="ECO:0000259" key="2">
    <source>
        <dbReference type="Pfam" id="PF26078"/>
    </source>
</evidence>
<organism evidence="4 5">
    <name type="scientific">Oxobacter pfennigii</name>
    <dbReference type="NCBI Taxonomy" id="36849"/>
    <lineage>
        <taxon>Bacteria</taxon>
        <taxon>Bacillati</taxon>
        <taxon>Bacillota</taxon>
        <taxon>Clostridia</taxon>
        <taxon>Eubacteriales</taxon>
        <taxon>Clostridiaceae</taxon>
        <taxon>Oxobacter</taxon>
    </lineage>
</organism>
<dbReference type="Pfam" id="PF26078">
    <property type="entry name" value="Baseplate_J_M"/>
    <property type="match status" value="1"/>
</dbReference>
<evidence type="ECO:0000313" key="4">
    <source>
        <dbReference type="EMBL" id="KPU45821.1"/>
    </source>
</evidence>
<dbReference type="InterPro" id="IPR058530">
    <property type="entry name" value="Baseplate_J-like_C"/>
</dbReference>
<dbReference type="InterPro" id="IPR052399">
    <property type="entry name" value="Phage_Baseplate_Assmbl_Protein"/>
</dbReference>
<dbReference type="STRING" id="36849.OXPF_06100"/>
<dbReference type="PANTHER" id="PTHR37829">
    <property type="entry name" value="PHAGE-LIKE ELEMENT PBSX PROTEIN XKDT"/>
    <property type="match status" value="1"/>
</dbReference>
<feature type="domain" description="Baseplate J-like central" evidence="2">
    <location>
        <begin position="182"/>
        <end position="253"/>
    </location>
</feature>
<dbReference type="OrthoDB" id="2554267at2"/>
<dbReference type="InterPro" id="IPR058531">
    <property type="entry name" value="Baseplate_J_M"/>
</dbReference>
<gene>
    <name evidence="4" type="ORF">OXPF_06100</name>
</gene>
<keyword evidence="5" id="KW-1185">Reference proteome</keyword>
<comment type="caution">
    <text evidence="4">The sequence shown here is derived from an EMBL/GenBank/DDBJ whole genome shotgun (WGS) entry which is preliminary data.</text>
</comment>
<name>A0A0P8YFD9_9CLOT</name>
<feature type="domain" description="Baseplate J-like C-terminal" evidence="3">
    <location>
        <begin position="259"/>
        <end position="343"/>
    </location>
</feature>
<sequence length="345" mass="37494">MYENMTFEFILNRMLDRVPGNIDKREGSVIYDTLAPAAAELVQMYVELNINLNLAFAGTSGGEYLERRTKEMGITRQLATKARRKGLFYGSGNTPINIPIGSRFSIETLNYVALGKLAEGEYIMECEISGTAGNEPSGAMLPIDYVPGLVRGELADILESGQDEETDEKLLNRYQLHVRKPSTSGNMYQYRQWAFEIPGVGDAKVFPLWDGPGTVKVVIVDANKQPANMGLVEETAEYIETVRPIGANVSVVSGTAKEVDVSATVELAAGYTLQSVTDGFTAALTDYLKSITFTTAYISYAKIGTVLLGTPGVLDYSRLTVNNDLVNVELADEEVPVSGIISLGV</sequence>
<proteinExistence type="inferred from homology"/>
<dbReference type="Proteomes" id="UP000050326">
    <property type="component" value="Unassembled WGS sequence"/>
</dbReference>
<dbReference type="Pfam" id="PF26079">
    <property type="entry name" value="Baseplate_J_C"/>
    <property type="match status" value="1"/>
</dbReference>
<protein>
    <submittedName>
        <fullName evidence="4">Baseplate J-like protein</fullName>
    </submittedName>
</protein>
<dbReference type="AlphaFoldDB" id="A0A0P8YFD9"/>
<dbReference type="PATRIC" id="fig|36849.3.peg.652"/>
<evidence type="ECO:0000256" key="1">
    <source>
        <dbReference type="ARBA" id="ARBA00038087"/>
    </source>
</evidence>
<reference evidence="4 5" key="1">
    <citation type="submission" date="2015-09" db="EMBL/GenBank/DDBJ databases">
        <title>Genome sequence of Oxobacter pfennigii DSM 3222.</title>
        <authorList>
            <person name="Poehlein A."/>
            <person name="Bengelsdorf F.R."/>
            <person name="Schiel-Bengelsdorf B."/>
            <person name="Duerre P."/>
            <person name="Daniel R."/>
        </authorList>
    </citation>
    <scope>NUCLEOTIDE SEQUENCE [LARGE SCALE GENOMIC DNA]</scope>
    <source>
        <strain evidence="4 5">DSM 3222</strain>
    </source>
</reference>
<evidence type="ECO:0000259" key="3">
    <source>
        <dbReference type="Pfam" id="PF26079"/>
    </source>
</evidence>
<dbReference type="EMBL" id="LKET01000019">
    <property type="protein sequence ID" value="KPU45821.1"/>
    <property type="molecule type" value="Genomic_DNA"/>
</dbReference>
<evidence type="ECO:0000313" key="5">
    <source>
        <dbReference type="Proteomes" id="UP000050326"/>
    </source>
</evidence>
<dbReference type="RefSeq" id="WP_054873735.1">
    <property type="nucleotide sequence ID" value="NZ_LKET01000019.1"/>
</dbReference>
<dbReference type="PANTHER" id="PTHR37829:SF3">
    <property type="entry name" value="PROTEIN JAYE-RELATED"/>
    <property type="match status" value="1"/>
</dbReference>